<feature type="domain" description="Bacterial bifunctional deaminase-reductase C-terminal" evidence="1">
    <location>
        <begin position="26"/>
        <end position="197"/>
    </location>
</feature>
<dbReference type="EMBL" id="ATMT01000057">
    <property type="protein sequence ID" value="EPY06125.1"/>
    <property type="molecule type" value="Genomic_DNA"/>
</dbReference>
<dbReference type="PANTHER" id="PTHR38011">
    <property type="entry name" value="DIHYDROFOLATE REDUCTASE FAMILY PROTEIN (AFU_ORTHOLOGUE AFUA_8G06820)"/>
    <property type="match status" value="1"/>
</dbReference>
<comment type="caution">
    <text evidence="2">The sequence shown here is derived from an EMBL/GenBank/DDBJ whole genome shotgun (WGS) entry which is preliminary data.</text>
</comment>
<dbReference type="GO" id="GO:0009231">
    <property type="term" value="P:riboflavin biosynthetic process"/>
    <property type="evidence" value="ECO:0007669"/>
    <property type="project" value="InterPro"/>
</dbReference>
<gene>
    <name evidence="2" type="ORF">PAALTS15_16641</name>
</gene>
<dbReference type="Pfam" id="PF01872">
    <property type="entry name" value="RibD_C"/>
    <property type="match status" value="1"/>
</dbReference>
<dbReference type="eggNOG" id="COG0262">
    <property type="taxonomic scope" value="Bacteria"/>
</dbReference>
<dbReference type="AlphaFoldDB" id="S9U6P7"/>
<accession>S9U6P7</accession>
<dbReference type="Gene3D" id="3.40.430.10">
    <property type="entry name" value="Dihydrofolate Reductase, subunit A"/>
    <property type="match status" value="1"/>
</dbReference>
<dbReference type="InterPro" id="IPR050765">
    <property type="entry name" value="Riboflavin_Biosynth_HTPR"/>
</dbReference>
<name>S9U6P7_PAEAL</name>
<organism evidence="2 3">
    <name type="scientific">Paenibacillus alvei TS-15</name>
    <dbReference type="NCBI Taxonomy" id="1117108"/>
    <lineage>
        <taxon>Bacteria</taxon>
        <taxon>Bacillati</taxon>
        <taxon>Bacillota</taxon>
        <taxon>Bacilli</taxon>
        <taxon>Bacillales</taxon>
        <taxon>Paenibacillaceae</taxon>
        <taxon>Paenibacillus</taxon>
    </lineage>
</organism>
<dbReference type="Proteomes" id="UP000015344">
    <property type="component" value="Unassembled WGS sequence"/>
</dbReference>
<dbReference type="SUPFAM" id="SSF53597">
    <property type="entry name" value="Dihydrofolate reductase-like"/>
    <property type="match status" value="1"/>
</dbReference>
<proteinExistence type="predicted"/>
<dbReference type="InterPro" id="IPR002734">
    <property type="entry name" value="RibDG_C"/>
</dbReference>
<sequence>MTEDDIIKVYNEGNKSMKGVPFMARRIILDLAVTIDGFIEGKNGEVDWCMMDAEMGFTHFLHQIDTILYGRKSYDLWGQFTPGSESTEAEKEMWELVHSKKKYVFSKTQKGTDNQAIIINDNILEEVNTLKNKPGKDIWLYGGASLITTFIHLGLVDEFRLSVHPVILGEGKPLFMDIKQRLNVKLVHTRTFSSGVVQLIYRT</sequence>
<dbReference type="PANTHER" id="PTHR38011:SF11">
    <property type="entry name" value="2,5-DIAMINO-6-RIBOSYLAMINO-4(3H)-PYRIMIDINONE 5'-PHOSPHATE REDUCTASE"/>
    <property type="match status" value="1"/>
</dbReference>
<dbReference type="PATRIC" id="fig|1117108.3.peg.3434"/>
<protein>
    <recommendedName>
        <fullName evidence="1">Bacterial bifunctional deaminase-reductase C-terminal domain-containing protein</fullName>
    </recommendedName>
</protein>
<dbReference type="GO" id="GO:0008703">
    <property type="term" value="F:5-amino-6-(5-phosphoribosylamino)uracil reductase activity"/>
    <property type="evidence" value="ECO:0007669"/>
    <property type="project" value="InterPro"/>
</dbReference>
<evidence type="ECO:0000313" key="3">
    <source>
        <dbReference type="Proteomes" id="UP000015344"/>
    </source>
</evidence>
<dbReference type="InterPro" id="IPR024072">
    <property type="entry name" value="DHFR-like_dom_sf"/>
</dbReference>
<evidence type="ECO:0000259" key="1">
    <source>
        <dbReference type="Pfam" id="PF01872"/>
    </source>
</evidence>
<reference evidence="2 3" key="1">
    <citation type="submission" date="2013-05" db="EMBL/GenBank/DDBJ databases">
        <authorList>
            <person name="Strain E.A."/>
            <person name="Brown E."/>
            <person name="Allard M.W."/>
            <person name="Luo Y.L."/>
        </authorList>
    </citation>
    <scope>NUCLEOTIDE SEQUENCE [LARGE SCALE GENOMIC DNA]</scope>
    <source>
        <strain evidence="2 3">TS-15</strain>
    </source>
</reference>
<evidence type="ECO:0000313" key="2">
    <source>
        <dbReference type="EMBL" id="EPY06125.1"/>
    </source>
</evidence>